<dbReference type="GO" id="GO:0048476">
    <property type="term" value="C:Holliday junction resolvase complex"/>
    <property type="evidence" value="ECO:0007669"/>
    <property type="project" value="UniProtKB-UniRule"/>
</dbReference>
<organism evidence="12 13">
    <name type="scientific">Hominibacterium faecale</name>
    <dbReference type="NCBI Taxonomy" id="2839743"/>
    <lineage>
        <taxon>Bacteria</taxon>
        <taxon>Bacillati</taxon>
        <taxon>Bacillota</taxon>
        <taxon>Clostridia</taxon>
        <taxon>Peptostreptococcales</taxon>
        <taxon>Anaerovoracaceae</taxon>
        <taxon>Hominibacterium</taxon>
    </lineage>
</organism>
<dbReference type="AlphaFoldDB" id="A0A9J6QQB7"/>
<dbReference type="Gene3D" id="1.10.8.60">
    <property type="match status" value="1"/>
</dbReference>
<evidence type="ECO:0000256" key="1">
    <source>
        <dbReference type="ARBA" id="ARBA00022490"/>
    </source>
</evidence>
<dbReference type="GO" id="GO:0000400">
    <property type="term" value="F:four-way junction DNA binding"/>
    <property type="evidence" value="ECO:0007669"/>
    <property type="project" value="UniProtKB-UniRule"/>
</dbReference>
<comment type="domain">
    <text evidence="9">Has 3 domains, the large (RuvB-L) and small ATPase (RuvB-S) domains and the C-terminal head (RuvB-H) domain. The head domain binds DNA, while the ATPase domains jointly bind ATP, ADP or are empty depending on the state of the subunit in the translocation cycle. During a single DNA translocation step the structure of each domain remains the same, but their relative positions change.</text>
</comment>
<dbReference type="InterPro" id="IPR027417">
    <property type="entry name" value="P-loop_NTPase"/>
</dbReference>
<evidence type="ECO:0000256" key="3">
    <source>
        <dbReference type="ARBA" id="ARBA00022763"/>
    </source>
</evidence>
<evidence type="ECO:0000256" key="7">
    <source>
        <dbReference type="ARBA" id="ARBA00023172"/>
    </source>
</evidence>
<keyword evidence="2 9" id="KW-0547">Nucleotide-binding</keyword>
<dbReference type="HAMAP" id="MF_00016">
    <property type="entry name" value="DNA_HJ_migration_RuvB"/>
    <property type="match status" value="1"/>
</dbReference>
<keyword evidence="3 9" id="KW-0227">DNA damage</keyword>
<dbReference type="PANTHER" id="PTHR42848">
    <property type="match status" value="1"/>
</dbReference>
<proteinExistence type="inferred from homology"/>
<dbReference type="GO" id="GO:0009378">
    <property type="term" value="F:four-way junction helicase activity"/>
    <property type="evidence" value="ECO:0007669"/>
    <property type="project" value="InterPro"/>
</dbReference>
<dbReference type="InterPro" id="IPR036390">
    <property type="entry name" value="WH_DNA-bd_sf"/>
</dbReference>
<feature type="binding site" evidence="9">
    <location>
        <position position="69"/>
    </location>
    <ligand>
        <name>ATP</name>
        <dbReference type="ChEBI" id="CHEBI:30616"/>
    </ligand>
</feature>
<dbReference type="PANTHER" id="PTHR42848:SF1">
    <property type="entry name" value="HOLLIDAY JUNCTION BRANCH MIGRATION COMPLEX SUBUNIT RUVB"/>
    <property type="match status" value="1"/>
</dbReference>
<keyword evidence="5 9" id="KW-0067">ATP-binding</keyword>
<feature type="binding site" evidence="9">
    <location>
        <begin position="131"/>
        <end position="133"/>
    </location>
    <ligand>
        <name>ATP</name>
        <dbReference type="ChEBI" id="CHEBI:30616"/>
    </ligand>
</feature>
<dbReference type="GO" id="GO:0005524">
    <property type="term" value="F:ATP binding"/>
    <property type="evidence" value="ECO:0007669"/>
    <property type="project" value="UniProtKB-UniRule"/>
</dbReference>
<dbReference type="InterPro" id="IPR003593">
    <property type="entry name" value="AAA+_ATPase"/>
</dbReference>
<dbReference type="InterPro" id="IPR041445">
    <property type="entry name" value="AAA_lid_4"/>
</dbReference>
<feature type="region of interest" description="Head domain (RuvB-H)" evidence="9">
    <location>
        <begin position="258"/>
        <end position="343"/>
    </location>
</feature>
<dbReference type="Gene3D" id="1.10.10.10">
    <property type="entry name" value="Winged helix-like DNA-binding domain superfamily/Winged helix DNA-binding domain"/>
    <property type="match status" value="1"/>
</dbReference>
<dbReference type="NCBIfam" id="NF000868">
    <property type="entry name" value="PRK00080.1"/>
    <property type="match status" value="1"/>
</dbReference>
<comment type="subunit">
    <text evidence="9">Homohexamer. Forms an RuvA(8)-RuvB(12)-Holliday junction (HJ) complex. HJ DNA is sandwiched between 2 RuvA tetramers; dsDNA enters through RuvA and exits via RuvB. An RuvB hexamer assembles on each DNA strand where it exits the tetramer. Each RuvB hexamer is contacted by two RuvA subunits (via domain III) on 2 adjacent RuvB subunits; this complex drives branch migration. In the full resolvosome a probable DNA-RuvA(4)-RuvB(12)-RuvC(2) complex forms which resolves the HJ.</text>
</comment>
<dbReference type="GO" id="GO:0005737">
    <property type="term" value="C:cytoplasm"/>
    <property type="evidence" value="ECO:0007669"/>
    <property type="project" value="UniProtKB-SubCell"/>
</dbReference>
<dbReference type="Pfam" id="PF05496">
    <property type="entry name" value="RuvB_N"/>
    <property type="match status" value="1"/>
</dbReference>
<dbReference type="SUPFAM" id="SSF52540">
    <property type="entry name" value="P-loop containing nucleoside triphosphate hydrolases"/>
    <property type="match status" value="1"/>
</dbReference>
<comment type="caution">
    <text evidence="9">Lacks conserved residue(s) required for the propagation of feature annotation.</text>
</comment>
<comment type="function">
    <text evidence="9">The RuvA-RuvB-RuvC complex processes Holliday junction (HJ) DNA during genetic recombination and DNA repair, while the RuvA-RuvB complex plays an important role in the rescue of blocked DNA replication forks via replication fork reversal (RFR). RuvA specifically binds to HJ cruciform DNA, conferring on it an open structure. The RuvB hexamer acts as an ATP-dependent pump, pulling dsDNA into and through the RuvAB complex. RuvB forms 2 homohexamers on either side of HJ DNA bound by 1 or 2 RuvA tetramers; 4 subunits per hexamer contact DNA at a time. Coordinated motions by a converter formed by DNA-disengaged RuvB subunits stimulates ATP hydrolysis and nucleotide exchange. Immobilization of the converter enables RuvB to convert the ATP-contained energy into a lever motion, pulling 2 nucleotides of DNA out of the RuvA tetramer per ATP hydrolyzed, thus driving DNA branch migration. The RuvB motors rotate together with the DNA substrate, which together with the progressing nucleotide cycle form the mechanistic basis for DNA recombination by continuous HJ branch migration. Branch migration allows RuvC to scan DNA until it finds its consensus sequence, where it cleaves and resolves cruciform DNA.</text>
</comment>
<feature type="binding site" evidence="9">
    <location>
        <position position="318"/>
    </location>
    <ligand>
        <name>DNA</name>
        <dbReference type="ChEBI" id="CHEBI:16991"/>
    </ligand>
</feature>
<dbReference type="GO" id="GO:0016787">
    <property type="term" value="F:hydrolase activity"/>
    <property type="evidence" value="ECO:0007669"/>
    <property type="project" value="UniProtKB-KW"/>
</dbReference>
<feature type="binding site" evidence="9">
    <location>
        <position position="69"/>
    </location>
    <ligand>
        <name>Mg(2+)</name>
        <dbReference type="ChEBI" id="CHEBI:18420"/>
    </ligand>
</feature>
<evidence type="ECO:0000313" key="13">
    <source>
        <dbReference type="Proteomes" id="UP001065549"/>
    </source>
</evidence>
<protein>
    <recommendedName>
        <fullName evidence="9">Holliday junction branch migration complex subunit RuvB</fullName>
        <ecNumber evidence="9">3.6.4.-</ecNumber>
    </recommendedName>
</protein>
<comment type="catalytic activity">
    <reaction evidence="9">
        <text>ATP + H2O = ADP + phosphate + H(+)</text>
        <dbReference type="Rhea" id="RHEA:13065"/>
        <dbReference type="ChEBI" id="CHEBI:15377"/>
        <dbReference type="ChEBI" id="CHEBI:15378"/>
        <dbReference type="ChEBI" id="CHEBI:30616"/>
        <dbReference type="ChEBI" id="CHEBI:43474"/>
        <dbReference type="ChEBI" id="CHEBI:456216"/>
    </reaction>
</comment>
<comment type="caution">
    <text evidence="12">The sequence shown here is derived from an EMBL/GenBank/DDBJ whole genome shotgun (WGS) entry which is preliminary data.</text>
</comment>
<dbReference type="InterPro" id="IPR036388">
    <property type="entry name" value="WH-like_DNA-bd_sf"/>
</dbReference>
<feature type="binding site" evidence="9">
    <location>
        <position position="313"/>
    </location>
    <ligand>
        <name>DNA</name>
        <dbReference type="ChEBI" id="CHEBI:16991"/>
    </ligand>
</feature>
<dbReference type="RefSeq" id="WP_253019739.1">
    <property type="nucleotide sequence ID" value="NZ_JAOSHN010000002.1"/>
</dbReference>
<dbReference type="Pfam" id="PF17864">
    <property type="entry name" value="AAA_lid_4"/>
    <property type="match status" value="1"/>
</dbReference>
<keyword evidence="7 9" id="KW-0233">DNA recombination</keyword>
<evidence type="ECO:0000256" key="9">
    <source>
        <dbReference type="HAMAP-Rule" id="MF_00016"/>
    </source>
</evidence>
<evidence type="ECO:0000256" key="4">
    <source>
        <dbReference type="ARBA" id="ARBA00022801"/>
    </source>
</evidence>
<feature type="region of interest" description="Large ATPase domain (RuvB-L)" evidence="9">
    <location>
        <begin position="4"/>
        <end position="184"/>
    </location>
</feature>
<feature type="binding site" evidence="9">
    <location>
        <position position="23"/>
    </location>
    <ligand>
        <name>ATP</name>
        <dbReference type="ChEBI" id="CHEBI:30616"/>
    </ligand>
</feature>
<feature type="binding site" evidence="9">
    <location>
        <position position="65"/>
    </location>
    <ligand>
        <name>ATP</name>
        <dbReference type="ChEBI" id="CHEBI:30616"/>
    </ligand>
</feature>
<evidence type="ECO:0000256" key="8">
    <source>
        <dbReference type="ARBA" id="ARBA00023204"/>
    </source>
</evidence>
<feature type="binding site" evidence="9">
    <location>
        <position position="70"/>
    </location>
    <ligand>
        <name>ATP</name>
        <dbReference type="ChEBI" id="CHEBI:30616"/>
    </ligand>
</feature>
<evidence type="ECO:0000256" key="10">
    <source>
        <dbReference type="SAM" id="MobiDB-lite"/>
    </source>
</evidence>
<keyword evidence="8 9" id="KW-0234">DNA repair</keyword>
<feature type="binding site" evidence="9">
    <location>
        <position position="24"/>
    </location>
    <ligand>
        <name>ATP</name>
        <dbReference type="ChEBI" id="CHEBI:30616"/>
    </ligand>
</feature>
<dbReference type="InterPro" id="IPR008824">
    <property type="entry name" value="RuvB-like_N"/>
</dbReference>
<comment type="subcellular location">
    <subcellularLocation>
        <location evidence="9">Cytoplasm</location>
    </subcellularLocation>
</comment>
<reference evidence="12" key="1">
    <citation type="submission" date="2022-09" db="EMBL/GenBank/DDBJ databases">
        <title>Culturomic study of gut microbiota in children with autism spectrum disorder.</title>
        <authorList>
            <person name="Efimov B.A."/>
            <person name="Chaplin A.V."/>
            <person name="Sokolova S.R."/>
            <person name="Pikina A.P."/>
            <person name="Korzhanova M."/>
            <person name="Belova V."/>
            <person name="Korostin D."/>
        </authorList>
    </citation>
    <scope>NUCLEOTIDE SEQUENCE</scope>
    <source>
        <strain evidence="12">ASD5510</strain>
    </source>
</reference>
<feature type="binding site" evidence="9">
    <location>
        <position position="68"/>
    </location>
    <ligand>
        <name>ATP</name>
        <dbReference type="ChEBI" id="CHEBI:30616"/>
    </ligand>
</feature>
<feature type="domain" description="AAA+ ATPase" evidence="11">
    <location>
        <begin position="54"/>
        <end position="181"/>
    </location>
</feature>
<feature type="region of interest" description="Disordered" evidence="10">
    <location>
        <begin position="1"/>
        <end position="20"/>
    </location>
</feature>
<dbReference type="EMBL" id="JAOSHN010000002">
    <property type="protein sequence ID" value="MCU7378061.1"/>
    <property type="molecule type" value="Genomic_DNA"/>
</dbReference>
<evidence type="ECO:0000256" key="2">
    <source>
        <dbReference type="ARBA" id="ARBA00022741"/>
    </source>
</evidence>
<dbReference type="CDD" id="cd00009">
    <property type="entry name" value="AAA"/>
    <property type="match status" value="1"/>
</dbReference>
<dbReference type="Pfam" id="PF05491">
    <property type="entry name" value="WHD_RuvB"/>
    <property type="match status" value="1"/>
</dbReference>
<evidence type="ECO:0000259" key="11">
    <source>
        <dbReference type="SMART" id="SM00382"/>
    </source>
</evidence>
<feature type="binding site" evidence="9">
    <location>
        <position position="184"/>
    </location>
    <ligand>
        <name>ATP</name>
        <dbReference type="ChEBI" id="CHEBI:30616"/>
    </ligand>
</feature>
<dbReference type="InterPro" id="IPR000641">
    <property type="entry name" value="CbxX/CfxQ"/>
</dbReference>
<feature type="region of interest" description="Small ATPAse domain (RuvB-S)" evidence="9">
    <location>
        <begin position="185"/>
        <end position="255"/>
    </location>
</feature>
<dbReference type="InterPro" id="IPR004605">
    <property type="entry name" value="DNA_helicase_Holl-junc_RuvB"/>
</dbReference>
<accession>A0A9J6QQB7</accession>
<comment type="similarity">
    <text evidence="9">Belongs to the RuvB family.</text>
</comment>
<feature type="binding site" evidence="9">
    <location>
        <position position="221"/>
    </location>
    <ligand>
        <name>ATP</name>
        <dbReference type="ChEBI" id="CHEBI:30616"/>
    </ligand>
</feature>
<dbReference type="SMART" id="SM00382">
    <property type="entry name" value="AAA"/>
    <property type="match status" value="1"/>
</dbReference>
<evidence type="ECO:0000256" key="5">
    <source>
        <dbReference type="ARBA" id="ARBA00022840"/>
    </source>
</evidence>
<keyword evidence="12" id="KW-0347">Helicase</keyword>
<dbReference type="GO" id="GO:0006310">
    <property type="term" value="P:DNA recombination"/>
    <property type="evidence" value="ECO:0007669"/>
    <property type="project" value="UniProtKB-UniRule"/>
</dbReference>
<dbReference type="PRINTS" id="PR00819">
    <property type="entry name" value="CBXCFQXSUPER"/>
</dbReference>
<name>A0A9J6QQB7_9FIRM</name>
<sequence>MENEERITAASAGENEEASEFTLRPQTLEDYIGQKKATENLKIFIEAAKLRREPLDHVLFYGPPGLGKTTLAGIIANELGVDIRITSGPAIERAGDLAAILTNLNENDVLFIDEIHRLNRSVEEVLYSAMEDFALDIIIGKGPSARSIRLDIARFTLIGATTRAGSLSAPLRDRFGVSSKFEMYTTGELKKIIRRTAGLLNVEVDEESLNEMAKRSRGTPRVANRILKRVRDFSQVKGTGKIDLAITQEAMAALGVDPMGLESLDREILRMIIERFKGGPVGIDTIAASIGEERVTIEDVYEPYLIQAGFLHRTQKGRVVSEQAYRHLGIACDDQQVELKIKE</sequence>
<feature type="binding site" evidence="9">
    <location>
        <position position="174"/>
    </location>
    <ligand>
        <name>ATP</name>
        <dbReference type="ChEBI" id="CHEBI:30616"/>
    </ligand>
</feature>
<dbReference type="NCBIfam" id="TIGR00635">
    <property type="entry name" value="ruvB"/>
    <property type="match status" value="1"/>
</dbReference>
<dbReference type="GO" id="GO:0006281">
    <property type="term" value="P:DNA repair"/>
    <property type="evidence" value="ECO:0007669"/>
    <property type="project" value="UniProtKB-UniRule"/>
</dbReference>
<keyword evidence="13" id="KW-1185">Reference proteome</keyword>
<feature type="binding site" evidence="9">
    <location>
        <position position="294"/>
    </location>
    <ligand>
        <name>DNA</name>
        <dbReference type="ChEBI" id="CHEBI:16991"/>
    </ligand>
</feature>
<gene>
    <name evidence="9 12" type="primary">ruvB</name>
    <name evidence="12" type="ORF">OBO34_06805</name>
</gene>
<keyword evidence="4 9" id="KW-0378">Hydrolase</keyword>
<dbReference type="SUPFAM" id="SSF46785">
    <property type="entry name" value="Winged helix' DNA-binding domain"/>
    <property type="match status" value="1"/>
</dbReference>
<keyword evidence="1 9" id="KW-0963">Cytoplasm</keyword>
<dbReference type="Proteomes" id="UP001065549">
    <property type="component" value="Unassembled WGS sequence"/>
</dbReference>
<evidence type="ECO:0000256" key="6">
    <source>
        <dbReference type="ARBA" id="ARBA00023125"/>
    </source>
</evidence>
<keyword evidence="6 9" id="KW-0238">DNA-binding</keyword>
<evidence type="ECO:0000313" key="12">
    <source>
        <dbReference type="EMBL" id="MCU7378061.1"/>
    </source>
</evidence>
<dbReference type="InterPro" id="IPR008823">
    <property type="entry name" value="RuvB_wg_C"/>
</dbReference>
<dbReference type="Gene3D" id="3.40.50.300">
    <property type="entry name" value="P-loop containing nucleotide triphosphate hydrolases"/>
    <property type="match status" value="1"/>
</dbReference>
<dbReference type="EC" id="3.6.4.-" evidence="9"/>